<dbReference type="EMBL" id="SPRV01000021">
    <property type="protein sequence ID" value="TIC66319.1"/>
    <property type="molecule type" value="Genomic_DNA"/>
</dbReference>
<evidence type="ECO:0000256" key="4">
    <source>
        <dbReference type="ARBA" id="ARBA00022475"/>
    </source>
</evidence>
<dbReference type="FunFam" id="1.20.5.110:FF:000020">
    <property type="entry name" value="synaptobrevin homolog YKT6"/>
    <property type="match status" value="1"/>
</dbReference>
<dbReference type="GO" id="GO:0006888">
    <property type="term" value="P:endoplasmic reticulum to Golgi vesicle-mediated transport"/>
    <property type="evidence" value="ECO:0007669"/>
    <property type="project" value="TreeGrafter"/>
</dbReference>
<evidence type="ECO:0000313" key="23">
    <source>
        <dbReference type="Proteomes" id="UP000307169"/>
    </source>
</evidence>
<keyword evidence="5" id="KW-0488">Methylation</keyword>
<evidence type="ECO:0000259" key="15">
    <source>
        <dbReference type="PROSITE" id="PS50892"/>
    </source>
</evidence>
<dbReference type="InterPro" id="IPR012337">
    <property type="entry name" value="RNaseH-like_sf"/>
</dbReference>
<organism evidence="19 25">
    <name type="scientific">Wallemia mellicola</name>
    <dbReference type="NCBI Taxonomy" id="1708541"/>
    <lineage>
        <taxon>Eukaryota</taxon>
        <taxon>Fungi</taxon>
        <taxon>Dikarya</taxon>
        <taxon>Basidiomycota</taxon>
        <taxon>Wallemiomycotina</taxon>
        <taxon>Wallemiomycetes</taxon>
        <taxon>Wallemiales</taxon>
        <taxon>Wallemiaceae</taxon>
        <taxon>Wallemia</taxon>
    </lineage>
</organism>
<dbReference type="InterPro" id="IPR001388">
    <property type="entry name" value="Synaptobrevin-like"/>
</dbReference>
<dbReference type="SUPFAM" id="SSF58038">
    <property type="entry name" value="SNARE fusion complex"/>
    <property type="match status" value="1"/>
</dbReference>
<evidence type="ECO:0000256" key="2">
    <source>
        <dbReference type="ARBA" id="ARBA00008025"/>
    </source>
</evidence>
<dbReference type="NCBIfam" id="NF003765">
    <property type="entry name" value="PRK05359.1"/>
    <property type="match status" value="1"/>
</dbReference>
<keyword evidence="8" id="KW-0269">Exonuclease</keyword>
<dbReference type="Pfam" id="PF00957">
    <property type="entry name" value="Synaptobrevin"/>
    <property type="match status" value="1"/>
</dbReference>
<keyword evidence="4" id="KW-1003">Cell membrane</keyword>
<dbReference type="Proteomes" id="UP000305362">
    <property type="component" value="Unassembled WGS sequence"/>
</dbReference>
<dbReference type="InterPro" id="IPR042855">
    <property type="entry name" value="V_SNARE_CC"/>
</dbReference>
<dbReference type="EMBL" id="SPRO01000019">
    <property type="protein sequence ID" value="TIC30441.1"/>
    <property type="molecule type" value="Genomic_DNA"/>
</dbReference>
<keyword evidence="12" id="KW-0636">Prenylation</keyword>
<evidence type="ECO:0000256" key="3">
    <source>
        <dbReference type="ARBA" id="ARBA00009921"/>
    </source>
</evidence>
<dbReference type="EMBL" id="SPRH01000021">
    <property type="protein sequence ID" value="TIC00710.1"/>
    <property type="molecule type" value="Genomic_DNA"/>
</dbReference>
<keyword evidence="14" id="KW-0175">Coiled coil</keyword>
<feature type="domain" description="V-SNARE coiled-coil homology" evidence="15">
    <location>
        <begin position="388"/>
        <end position="448"/>
    </location>
</feature>
<evidence type="ECO:0000313" key="17">
    <source>
        <dbReference type="EMBL" id="TIC30441.1"/>
    </source>
</evidence>
<keyword evidence="9" id="KW-0472">Membrane</keyword>
<evidence type="ECO:0000256" key="13">
    <source>
        <dbReference type="ARBA" id="ARBA00026133"/>
    </source>
</evidence>
<gene>
    <name evidence="19" type="ORF">E3Q01_02345</name>
    <name evidence="18" type="ORF">E3Q02_02340</name>
    <name evidence="20" type="ORF">E3Q03_02270</name>
    <name evidence="17" type="ORF">E3Q10_02152</name>
    <name evidence="16" type="ORF">E3Q17_02113</name>
</gene>
<dbReference type="PROSITE" id="PS50892">
    <property type="entry name" value="V_SNARE"/>
    <property type="match status" value="1"/>
</dbReference>
<dbReference type="InterPro" id="IPR011012">
    <property type="entry name" value="Longin-like_dom_sf"/>
</dbReference>
<accession>A0A4T0TJN1</accession>
<dbReference type="Proteomes" id="UP000307169">
    <property type="component" value="Unassembled WGS sequence"/>
</dbReference>
<protein>
    <recommendedName>
        <fullName evidence="13">Synaptobrevin homolog YKT6</fullName>
    </recommendedName>
</protein>
<keyword evidence="6" id="KW-0540">Nuclease</keyword>
<evidence type="ECO:0000313" key="16">
    <source>
        <dbReference type="EMBL" id="TIC00710.1"/>
    </source>
</evidence>
<evidence type="ECO:0000256" key="7">
    <source>
        <dbReference type="ARBA" id="ARBA00022801"/>
    </source>
</evidence>
<evidence type="ECO:0000313" key="22">
    <source>
        <dbReference type="Proteomes" id="UP000305647"/>
    </source>
</evidence>
<dbReference type="PRINTS" id="PR00219">
    <property type="entry name" value="SYNAPTOBREVN"/>
</dbReference>
<evidence type="ECO:0000256" key="8">
    <source>
        <dbReference type="ARBA" id="ARBA00022839"/>
    </source>
</evidence>
<evidence type="ECO:0000256" key="6">
    <source>
        <dbReference type="ARBA" id="ARBA00022722"/>
    </source>
</evidence>
<dbReference type="Proteomes" id="UP000305647">
    <property type="component" value="Unassembled WGS sequence"/>
</dbReference>
<feature type="non-terminal residue" evidence="19">
    <location>
        <position position="1"/>
    </location>
</feature>
<dbReference type="Proteomes" id="UP000310708">
    <property type="component" value="Unassembled WGS sequence"/>
</dbReference>
<dbReference type="EMBL" id="SPRX01000026">
    <property type="protein sequence ID" value="TIC65168.1"/>
    <property type="molecule type" value="Genomic_DNA"/>
</dbReference>
<evidence type="ECO:0000313" key="20">
    <source>
        <dbReference type="EMBL" id="TIC66319.1"/>
    </source>
</evidence>
<dbReference type="EMBL" id="SPRW01000023">
    <property type="protein sequence ID" value="TIC65075.1"/>
    <property type="molecule type" value="Genomic_DNA"/>
</dbReference>
<dbReference type="PANTHER" id="PTHR45806">
    <property type="entry name" value="SYNAPTOBREVIN HOMOLOG YKT6"/>
    <property type="match status" value="1"/>
</dbReference>
<dbReference type="Gene3D" id="3.30.420.10">
    <property type="entry name" value="Ribonuclease H-like superfamily/Ribonuclease H"/>
    <property type="match status" value="1"/>
</dbReference>
<dbReference type="Proteomes" id="UP000309601">
    <property type="component" value="Unassembled WGS sequence"/>
</dbReference>
<dbReference type="CDD" id="cd14824">
    <property type="entry name" value="Longin"/>
    <property type="match status" value="1"/>
</dbReference>
<evidence type="ECO:0000313" key="21">
    <source>
        <dbReference type="Proteomes" id="UP000305362"/>
    </source>
</evidence>
<dbReference type="GO" id="GO:0005794">
    <property type="term" value="C:Golgi apparatus"/>
    <property type="evidence" value="ECO:0007669"/>
    <property type="project" value="TreeGrafter"/>
</dbReference>
<dbReference type="Gene3D" id="3.30.450.50">
    <property type="entry name" value="Longin domain"/>
    <property type="match status" value="1"/>
</dbReference>
<dbReference type="InterPro" id="IPR013520">
    <property type="entry name" value="Ribonucl_H"/>
</dbReference>
<evidence type="ECO:0000313" key="19">
    <source>
        <dbReference type="EMBL" id="TIC65168.1"/>
    </source>
</evidence>
<comment type="subcellular location">
    <subcellularLocation>
        <location evidence="1">Cell membrane</location>
        <topology evidence="1">Lipid-anchor</topology>
        <orientation evidence="1">Cytoplasmic side</orientation>
    </subcellularLocation>
</comment>
<evidence type="ECO:0000256" key="11">
    <source>
        <dbReference type="ARBA" id="ARBA00023288"/>
    </source>
</evidence>
<evidence type="ECO:0000256" key="12">
    <source>
        <dbReference type="ARBA" id="ARBA00023289"/>
    </source>
</evidence>
<dbReference type="InterPro" id="IPR022894">
    <property type="entry name" value="Oligoribonuclease"/>
</dbReference>
<dbReference type="CDD" id="cd06135">
    <property type="entry name" value="Orn"/>
    <property type="match status" value="1"/>
</dbReference>
<dbReference type="GO" id="GO:0005484">
    <property type="term" value="F:SNAP receptor activity"/>
    <property type="evidence" value="ECO:0007669"/>
    <property type="project" value="TreeGrafter"/>
</dbReference>
<dbReference type="GO" id="GO:0003676">
    <property type="term" value="F:nucleic acid binding"/>
    <property type="evidence" value="ECO:0007669"/>
    <property type="project" value="InterPro"/>
</dbReference>
<evidence type="ECO:0000313" key="18">
    <source>
        <dbReference type="EMBL" id="TIC65075.1"/>
    </source>
</evidence>
<dbReference type="Gene3D" id="1.20.5.110">
    <property type="match status" value="1"/>
</dbReference>
<dbReference type="SUPFAM" id="SSF64356">
    <property type="entry name" value="SNARE-like"/>
    <property type="match status" value="1"/>
</dbReference>
<sequence length="448" mass="51127">NSQYLLNRCLNQPCVYYDSLPSRLITAQHNEIKMPVNRSRSSNLSSEDKPLVWVDLEMTGLDMNNDHILEIAIIITDGELNKVDDGISLIVKRPKTVLDNMNEWCISTHGLSGLTKQVLTSPFSHQTVSKVAYEYIKRWIPDPRISVIAGNTVHMDLRFLEMDAHKEGWSRIASHLGYRVVDVSSFKEIAARWYPTLPLKSKKTSKHRALDDVQASIDELKYYRQSIFKPTERSVDVVTADMADQTHKIYYLGAFDSAEKPAINIQQCDDLGSFSFYQRSSVREFLVFMAKTVAERTENGQRQSVQENNYTAHVYRQGNYTGGFYHWVCFSLLQKVLDAVPGAVRTTATYSEWVDGIRKGNNTTQSPVVLPELNTLIMKYQDPKQADTIMRVQQELDETKVVMHKTIESVLERGEKLDNLVERSNALSAQSKMFYKTAKKQNSCCVIS</sequence>
<evidence type="ECO:0000313" key="24">
    <source>
        <dbReference type="Proteomes" id="UP000309601"/>
    </source>
</evidence>
<keyword evidence="7" id="KW-0378">Hydrolase</keyword>
<dbReference type="GO" id="GO:0000175">
    <property type="term" value="F:3'-5'-RNA exonuclease activity"/>
    <property type="evidence" value="ECO:0007669"/>
    <property type="project" value="InterPro"/>
</dbReference>
<dbReference type="FunFam" id="3.30.420.10:FF:000003">
    <property type="entry name" value="Oligoribonuclease"/>
    <property type="match status" value="1"/>
</dbReference>
<dbReference type="SUPFAM" id="SSF53098">
    <property type="entry name" value="Ribonuclease H-like"/>
    <property type="match status" value="1"/>
</dbReference>
<dbReference type="InterPro" id="IPR010908">
    <property type="entry name" value="Longin_dom"/>
</dbReference>
<dbReference type="InterPro" id="IPR036397">
    <property type="entry name" value="RNaseH_sf"/>
</dbReference>
<dbReference type="PANTHER" id="PTHR45806:SF1">
    <property type="entry name" value="SYNAPTOBREVIN HOMOLOG YKT6"/>
    <property type="match status" value="1"/>
</dbReference>
<evidence type="ECO:0000256" key="14">
    <source>
        <dbReference type="PROSITE-ProRule" id="PRU00290"/>
    </source>
</evidence>
<keyword evidence="11" id="KW-0449">Lipoprotein</keyword>
<name>A0A4T0TJN1_9BASI</name>
<dbReference type="InterPro" id="IPR045848">
    <property type="entry name" value="R-SNARE_YKT6"/>
</dbReference>
<reference evidence="21 22" key="1">
    <citation type="submission" date="2019-03" db="EMBL/GenBank/DDBJ databases">
        <title>Sequencing 25 genomes of Wallemia mellicola.</title>
        <authorList>
            <person name="Gostincar C."/>
        </authorList>
    </citation>
    <scope>NUCLEOTIDE SEQUENCE [LARGE SCALE GENOMIC DNA]</scope>
    <source>
        <strain evidence="16 23">EXF-1262</strain>
        <strain evidence="18 24">EXF-1274</strain>
        <strain evidence="20 21">EXF-1277</strain>
        <strain evidence="19 25">EXF-757</strain>
        <strain evidence="17 22">EXF-8738</strain>
    </source>
</reference>
<evidence type="ECO:0000256" key="1">
    <source>
        <dbReference type="ARBA" id="ARBA00004342"/>
    </source>
</evidence>
<dbReference type="SMART" id="SM00479">
    <property type="entry name" value="EXOIII"/>
    <property type="match status" value="1"/>
</dbReference>
<evidence type="ECO:0000256" key="10">
    <source>
        <dbReference type="ARBA" id="ARBA00023139"/>
    </source>
</evidence>
<keyword evidence="10" id="KW-0564">Palmitate</keyword>
<dbReference type="CDD" id="cd15867">
    <property type="entry name" value="R-SNARE_YKT6"/>
    <property type="match status" value="1"/>
</dbReference>
<dbReference type="Pfam" id="PF00929">
    <property type="entry name" value="RNase_T"/>
    <property type="match status" value="1"/>
</dbReference>
<comment type="similarity">
    <text evidence="3">Belongs to the oligoribonuclease family.</text>
</comment>
<evidence type="ECO:0000256" key="5">
    <source>
        <dbReference type="ARBA" id="ARBA00022481"/>
    </source>
</evidence>
<comment type="caution">
    <text evidence="19">The sequence shown here is derived from an EMBL/GenBank/DDBJ whole genome shotgun (WGS) entry which is preliminary data.</text>
</comment>
<dbReference type="OrthoDB" id="27923at2759"/>
<evidence type="ECO:0000256" key="9">
    <source>
        <dbReference type="ARBA" id="ARBA00023136"/>
    </source>
</evidence>
<proteinExistence type="inferred from homology"/>
<dbReference type="GO" id="GO:0005886">
    <property type="term" value="C:plasma membrane"/>
    <property type="evidence" value="ECO:0007669"/>
    <property type="project" value="UniProtKB-SubCell"/>
</dbReference>
<evidence type="ECO:0000313" key="25">
    <source>
        <dbReference type="Proteomes" id="UP000310708"/>
    </source>
</evidence>
<comment type="similarity">
    <text evidence="2">Belongs to the synaptobrevin family.</text>
</comment>
<dbReference type="AlphaFoldDB" id="A0A4T0TJN1"/>